<proteinExistence type="predicted"/>
<feature type="domain" description="Glycosyl hydrolase 94 supersandwich" evidence="3">
    <location>
        <begin position="49"/>
        <end position="327"/>
    </location>
</feature>
<evidence type="ECO:0000313" key="5">
    <source>
        <dbReference type="EMBL" id="MFC7309622.1"/>
    </source>
</evidence>
<dbReference type="RefSeq" id="WP_381838714.1">
    <property type="nucleotide sequence ID" value="NZ_JBHTCF010000023.1"/>
</dbReference>
<dbReference type="Gene3D" id="1.50.10.10">
    <property type="match status" value="1"/>
</dbReference>
<dbReference type="InterPro" id="IPR037018">
    <property type="entry name" value="GH65_N"/>
</dbReference>
<evidence type="ECO:0000256" key="2">
    <source>
        <dbReference type="ARBA" id="ARBA00022679"/>
    </source>
</evidence>
<dbReference type="Pfam" id="PF06165">
    <property type="entry name" value="GH94_b-supersand"/>
    <property type="match status" value="1"/>
</dbReference>
<evidence type="ECO:0000313" key="6">
    <source>
        <dbReference type="Proteomes" id="UP001596523"/>
    </source>
</evidence>
<name>A0ABW2JW19_9ACTN</name>
<dbReference type="InterPro" id="IPR033432">
    <property type="entry name" value="GH94_catalytic"/>
</dbReference>
<comment type="caution">
    <text evidence="5">The sequence shown here is derived from an EMBL/GenBank/DDBJ whole genome shotgun (WGS) entry which is preliminary data.</text>
</comment>
<dbReference type="Proteomes" id="UP001596523">
    <property type="component" value="Unassembled WGS sequence"/>
</dbReference>
<evidence type="ECO:0000259" key="4">
    <source>
        <dbReference type="Pfam" id="PF17167"/>
    </source>
</evidence>
<sequence length="870" mass="94950">MSTPHDPHGGIFGHWIDDAGLPAFAYTLDQRTDPRAEWDTHESGTSRLHWHQLGNDRIVAIGTNEGWVQLYSHEHGPRWINQHRPQEGRSAGGVSYLLDRDSGDTWSTYHPDLPQQAEVEREFGCGSLRVVVRHAGLTLDRVVFAPFGDGRLLASYVVVRNESDRVRRLRHGEQWGVQLHNLDLVPVGGDRAARRDGSSFLLYSGYGADWDARLGALVARHPRGRLSHEIPFPPGRTSRTQPDVVCVPLGTRVDGWAAAHSDVYGAGGRTAPDALLDPPNRPLAPGAAGQETAFLLTTDLELAPGEQRVLGFGYGAAPPAELADEIARLGDDPAALYDATRAAWRRALPAVDFGRDPWLGRELAWGAYYVRSGATYHHGFRAHTLSQGGAYQYLGGFNAGPRATVQHALPLVWLAPELAAEAARFTMAETTPEGEIAYAEVGSGAWEHLLWCPSDNDLWLLWLVAEYVLATRDRAFLRQSVSYWPAPYTRPEPVWDHCLRALDHLLTTVGTGPHGLIKMRLGDWNDMVVTESDVPVDRAWEESESTLNTAMAVHVLRRFAELADYHGDLAIAERVRERADAFADAVRASWRGTHVNRGWADHETEAGHLDLFLEPQPWALLTGVLGPERAATLVQEIRSRCSDPYATRIFGAGGEGHTPTVGGGQWPAINSTLAWGLATVDPAEGWRELRDNTLAHHAETYPEVWFGVWSGPDAYLPSHDDRAGETWAEESLFSMQAWPVQILFPHSEPLNASLWLSGVTPTAAGLRIDPLLPFEGWRWDGGLLSVRYGAEEVGGELGALATESVTVEVRLPSGLSGAAADGAADARAVRVTVDGAPAPARVADGMVRFRVPVGPGRRTPFRVGGGNGGA</sequence>
<dbReference type="InterPro" id="IPR011013">
    <property type="entry name" value="Gal_mutarotase_sf_dom"/>
</dbReference>
<evidence type="ECO:0000259" key="3">
    <source>
        <dbReference type="Pfam" id="PF06165"/>
    </source>
</evidence>
<dbReference type="PANTHER" id="PTHR37469">
    <property type="entry name" value="CELLOBIONIC ACID PHOSPHORYLASE-RELATED"/>
    <property type="match status" value="1"/>
</dbReference>
<dbReference type="InterPro" id="IPR008928">
    <property type="entry name" value="6-hairpin_glycosidase_sf"/>
</dbReference>
<dbReference type="EMBL" id="JBHTCF010000023">
    <property type="protein sequence ID" value="MFC7309622.1"/>
    <property type="molecule type" value="Genomic_DNA"/>
</dbReference>
<dbReference type="InterPro" id="IPR012341">
    <property type="entry name" value="6hp_glycosidase-like_sf"/>
</dbReference>
<keyword evidence="6" id="KW-1185">Reference proteome</keyword>
<feature type="domain" description="Glycosyl hydrolase 94 catalytic" evidence="4">
    <location>
        <begin position="454"/>
        <end position="643"/>
    </location>
</feature>
<reference evidence="6" key="1">
    <citation type="journal article" date="2019" name="Int. J. Syst. Evol. Microbiol.">
        <title>The Global Catalogue of Microorganisms (GCM) 10K type strain sequencing project: providing services to taxonomists for standard genome sequencing and annotation.</title>
        <authorList>
            <consortium name="The Broad Institute Genomics Platform"/>
            <consortium name="The Broad Institute Genome Sequencing Center for Infectious Disease"/>
            <person name="Wu L."/>
            <person name="Ma J."/>
        </authorList>
    </citation>
    <scope>NUCLEOTIDE SEQUENCE [LARGE SCALE GENOMIC DNA]</scope>
    <source>
        <strain evidence="6">SYNS20</strain>
    </source>
</reference>
<dbReference type="Pfam" id="PF17167">
    <property type="entry name" value="Glyco_hydro_94"/>
    <property type="match status" value="1"/>
</dbReference>
<keyword evidence="5" id="KW-0378">Hydrolase</keyword>
<dbReference type="InterPro" id="IPR010383">
    <property type="entry name" value="Glyco_hydrolase_94_b-supersand"/>
</dbReference>
<dbReference type="PANTHER" id="PTHR37469:SF2">
    <property type="entry name" value="CELLOBIONIC ACID PHOSPHORYLASE"/>
    <property type="match status" value="1"/>
</dbReference>
<organism evidence="5 6">
    <name type="scientific">Streptomyces monticola</name>
    <dbReference type="NCBI Taxonomy" id="2666263"/>
    <lineage>
        <taxon>Bacteria</taxon>
        <taxon>Bacillati</taxon>
        <taxon>Actinomycetota</taxon>
        <taxon>Actinomycetes</taxon>
        <taxon>Kitasatosporales</taxon>
        <taxon>Streptomycetaceae</taxon>
        <taxon>Streptomyces</taxon>
    </lineage>
</organism>
<protein>
    <submittedName>
        <fullName evidence="5">GH36-type glycosyl hydrolase domain-containing protein</fullName>
    </submittedName>
</protein>
<gene>
    <name evidence="5" type="ORF">ACFQVC_36095</name>
</gene>
<dbReference type="GO" id="GO:0016787">
    <property type="term" value="F:hydrolase activity"/>
    <property type="evidence" value="ECO:0007669"/>
    <property type="project" value="UniProtKB-KW"/>
</dbReference>
<dbReference type="Gene3D" id="2.70.98.40">
    <property type="entry name" value="Glycoside hydrolase, family 65, N-terminal domain"/>
    <property type="match status" value="1"/>
</dbReference>
<dbReference type="SUPFAM" id="SSF74650">
    <property type="entry name" value="Galactose mutarotase-like"/>
    <property type="match status" value="1"/>
</dbReference>
<accession>A0ABW2JW19</accession>
<dbReference type="SUPFAM" id="SSF48208">
    <property type="entry name" value="Six-hairpin glycosidases"/>
    <property type="match status" value="1"/>
</dbReference>
<evidence type="ECO:0000256" key="1">
    <source>
        <dbReference type="ARBA" id="ARBA00022676"/>
    </source>
</evidence>
<dbReference type="InterPro" id="IPR052047">
    <property type="entry name" value="GH94_Enzymes"/>
</dbReference>
<keyword evidence="2" id="KW-0808">Transferase</keyword>
<keyword evidence="1" id="KW-0328">Glycosyltransferase</keyword>